<evidence type="ECO:0000313" key="3">
    <source>
        <dbReference type="Proteomes" id="UP000014073"/>
    </source>
</evidence>
<dbReference type="AlphaFoldDB" id="S0F4W1"/>
<sequence>MRHLLTNIKKTLSNKQFILHFCNISTYSLAIFPLPLPSPLS</sequence>
<keyword evidence="1" id="KW-0472">Membrane</keyword>
<dbReference type="Proteomes" id="UP000014073">
    <property type="component" value="Unassembled WGS sequence"/>
</dbReference>
<reference evidence="2 3" key="1">
    <citation type="submission" date="2008-12" db="EMBL/GenBank/DDBJ databases">
        <authorList>
            <person name="Fulton L."/>
            <person name="Clifton S."/>
            <person name="Fulton B."/>
            <person name="Xu J."/>
            <person name="Minx P."/>
            <person name="Pepin K.H."/>
            <person name="Johnson M."/>
            <person name="Bhonagiri V."/>
            <person name="Nash W.E."/>
            <person name="Mardis E.R."/>
            <person name="Wilson R.K."/>
        </authorList>
    </citation>
    <scope>NUCLEOTIDE SEQUENCE [LARGE SCALE GENOMIC DNA]</scope>
    <source>
        <strain evidence="2 3">DSM 18228</strain>
    </source>
</reference>
<evidence type="ECO:0000256" key="1">
    <source>
        <dbReference type="SAM" id="Phobius"/>
    </source>
</evidence>
<dbReference type="EMBL" id="ACBW01000052">
    <property type="protein sequence ID" value="EEF75263.1"/>
    <property type="molecule type" value="Genomic_DNA"/>
</dbReference>
<name>S0F4W1_9BACT</name>
<keyword evidence="1" id="KW-0812">Transmembrane</keyword>
<evidence type="ECO:0000313" key="2">
    <source>
        <dbReference type="EMBL" id="EEF75263.1"/>
    </source>
</evidence>
<keyword evidence="3" id="KW-1185">Reference proteome</keyword>
<keyword evidence="1" id="KW-1133">Transmembrane helix</keyword>
<feature type="transmembrane region" description="Helical" evidence="1">
    <location>
        <begin position="17"/>
        <end position="36"/>
    </location>
</feature>
<accession>S0F4W1</accession>
<gene>
    <name evidence="2" type="ORF">BACCOPRO_00746</name>
</gene>
<protein>
    <submittedName>
        <fullName evidence="2">Uncharacterized protein</fullName>
    </submittedName>
</protein>
<comment type="caution">
    <text evidence="2">The sequence shown here is derived from an EMBL/GenBank/DDBJ whole genome shotgun (WGS) entry which is preliminary data.</text>
</comment>
<dbReference type="HOGENOM" id="CLU_3265554_0_0_10"/>
<proteinExistence type="predicted"/>
<organism evidence="2 3">
    <name type="scientific">Phocaeicola coprophilus DSM 18228 = JCM 13818</name>
    <dbReference type="NCBI Taxonomy" id="547042"/>
    <lineage>
        <taxon>Bacteria</taxon>
        <taxon>Pseudomonadati</taxon>
        <taxon>Bacteroidota</taxon>
        <taxon>Bacteroidia</taxon>
        <taxon>Bacteroidales</taxon>
        <taxon>Bacteroidaceae</taxon>
        <taxon>Phocaeicola</taxon>
    </lineage>
</organism>
<dbReference type="STRING" id="547042.BACCOPRO_00746"/>